<feature type="binding site" evidence="6">
    <location>
        <position position="152"/>
    </location>
    <ligand>
        <name>S-adenosyl-L-methionine</name>
        <dbReference type="ChEBI" id="CHEBI:59789"/>
    </ligand>
</feature>
<feature type="domain" description="tRNA (adenine(58)-N(1))-methyltransferase catalytic subunit TRM61 C-terminal" evidence="7">
    <location>
        <begin position="62"/>
        <end position="236"/>
    </location>
</feature>
<gene>
    <name evidence="8" type="ORF">CSA55_00420</name>
</gene>
<evidence type="ECO:0000313" key="8">
    <source>
        <dbReference type="EMBL" id="PIE34641.1"/>
    </source>
</evidence>
<dbReference type="GO" id="GO:0031515">
    <property type="term" value="C:tRNA (m1A) methyltransferase complex"/>
    <property type="evidence" value="ECO:0007669"/>
    <property type="project" value="UniProtKB-UniRule"/>
</dbReference>
<evidence type="ECO:0000256" key="2">
    <source>
        <dbReference type="ARBA" id="ARBA00022679"/>
    </source>
</evidence>
<comment type="subunit">
    <text evidence="5">Homotetramer composed of a dimer of dimers.</text>
</comment>
<keyword evidence="1 5" id="KW-0489">Methyltransferase</keyword>
<keyword evidence="4 5" id="KW-0819">tRNA processing</keyword>
<evidence type="ECO:0000256" key="3">
    <source>
        <dbReference type="ARBA" id="ARBA00022691"/>
    </source>
</evidence>
<dbReference type="PANTHER" id="PTHR12133">
    <property type="entry name" value="TRNA (ADENINE(58)-N(1))-METHYLTRANSFERASE"/>
    <property type="match status" value="1"/>
</dbReference>
<dbReference type="AlphaFoldDB" id="A0A2G6KG40"/>
<comment type="caution">
    <text evidence="8">The sequence shown here is derived from an EMBL/GenBank/DDBJ whole genome shotgun (WGS) entry which is preliminary data.</text>
</comment>
<accession>A0A2G6KG40</accession>
<dbReference type="FunFam" id="3.10.330.20:FF:000003">
    <property type="entry name" value="tRNA (Adenine(58)-N(1))-methyltransferase, mitochondrial isoform X1"/>
    <property type="match status" value="1"/>
</dbReference>
<dbReference type="Pfam" id="PF14801">
    <property type="entry name" value="TrmI-like_N"/>
    <property type="match status" value="1"/>
</dbReference>
<feature type="binding site" evidence="6">
    <location>
        <position position="126"/>
    </location>
    <ligand>
        <name>S-adenosyl-L-methionine</name>
        <dbReference type="ChEBI" id="CHEBI:59789"/>
    </ligand>
</feature>
<feature type="binding site" evidence="6">
    <location>
        <position position="175"/>
    </location>
    <ligand>
        <name>S-adenosyl-L-methionine</name>
        <dbReference type="ChEBI" id="CHEBI:59789"/>
    </ligand>
</feature>
<comment type="similarity">
    <text evidence="5">Belongs to the class I-like SAM-binding methyltransferase superfamily. TRM61 family.</text>
</comment>
<dbReference type="GO" id="GO:0160107">
    <property type="term" value="F:tRNA (adenine(58)-N1)-methyltransferase activity"/>
    <property type="evidence" value="ECO:0007669"/>
    <property type="project" value="UniProtKB-EC"/>
</dbReference>
<keyword evidence="3 5" id="KW-0949">S-adenosyl-L-methionine</keyword>
<comment type="function">
    <text evidence="5">Catalyzes the S-adenosyl-L-methionine-dependent formation of N(1)-methyladenine at position 58 (m1A58) in tRNA.</text>
</comment>
<dbReference type="Pfam" id="PF08704">
    <property type="entry name" value="GCD14"/>
    <property type="match status" value="1"/>
</dbReference>
<evidence type="ECO:0000313" key="9">
    <source>
        <dbReference type="Proteomes" id="UP000230914"/>
    </source>
</evidence>
<dbReference type="EC" id="2.1.1.220" evidence="5"/>
<dbReference type="EMBL" id="PDSL01000011">
    <property type="protein sequence ID" value="PIE34641.1"/>
    <property type="molecule type" value="Genomic_DNA"/>
</dbReference>
<dbReference type="GO" id="GO:0030488">
    <property type="term" value="P:tRNA methylation"/>
    <property type="evidence" value="ECO:0007669"/>
    <property type="project" value="InterPro"/>
</dbReference>
<dbReference type="Gene3D" id="3.10.330.20">
    <property type="match status" value="1"/>
</dbReference>
<protein>
    <recommendedName>
        <fullName evidence="5">tRNA (adenine(58)-N(1))-methyltransferase TrmI</fullName>
        <ecNumber evidence="5">2.1.1.220</ecNumber>
    </recommendedName>
</protein>
<proteinExistence type="inferred from homology"/>
<reference evidence="8 9" key="1">
    <citation type="submission" date="2017-10" db="EMBL/GenBank/DDBJ databases">
        <title>Novel microbial diversity and functional potential in the marine mammal oral microbiome.</title>
        <authorList>
            <person name="Dudek N.K."/>
            <person name="Sun C.L."/>
            <person name="Burstein D."/>
            <person name="Kantor R.S."/>
            <person name="Aliaga Goltsman D.S."/>
            <person name="Bik E.M."/>
            <person name="Thomas B.C."/>
            <person name="Banfield J.F."/>
            <person name="Relman D.A."/>
        </authorList>
    </citation>
    <scope>NUCLEOTIDE SEQUENCE [LARGE SCALE GENOMIC DNA]</scope>
    <source>
        <strain evidence="8">DOLJORAL78_61_10</strain>
    </source>
</reference>
<comment type="catalytic activity">
    <reaction evidence="5">
        <text>adenosine(58) in tRNA + S-adenosyl-L-methionine = N(1)-methyladenosine(58) in tRNA + S-adenosyl-L-homocysteine + H(+)</text>
        <dbReference type="Rhea" id="RHEA:43152"/>
        <dbReference type="Rhea" id="RHEA-COMP:10365"/>
        <dbReference type="Rhea" id="RHEA-COMP:10366"/>
        <dbReference type="ChEBI" id="CHEBI:15378"/>
        <dbReference type="ChEBI" id="CHEBI:57856"/>
        <dbReference type="ChEBI" id="CHEBI:59789"/>
        <dbReference type="ChEBI" id="CHEBI:74411"/>
        <dbReference type="ChEBI" id="CHEBI:74491"/>
        <dbReference type="EC" id="2.1.1.220"/>
    </reaction>
</comment>
<dbReference type="CDD" id="cd02440">
    <property type="entry name" value="AdoMet_MTases"/>
    <property type="match status" value="1"/>
</dbReference>
<dbReference type="SUPFAM" id="SSF53335">
    <property type="entry name" value="S-adenosyl-L-methionine-dependent methyltransferases"/>
    <property type="match status" value="1"/>
</dbReference>
<evidence type="ECO:0000256" key="4">
    <source>
        <dbReference type="ARBA" id="ARBA00022694"/>
    </source>
</evidence>
<evidence type="ECO:0000256" key="1">
    <source>
        <dbReference type="ARBA" id="ARBA00022603"/>
    </source>
</evidence>
<dbReference type="Proteomes" id="UP000230914">
    <property type="component" value="Unassembled WGS sequence"/>
</dbReference>
<evidence type="ECO:0000259" key="7">
    <source>
        <dbReference type="Pfam" id="PF08704"/>
    </source>
</evidence>
<dbReference type="InterPro" id="IPR029063">
    <property type="entry name" value="SAM-dependent_MTases_sf"/>
</dbReference>
<evidence type="ECO:0000256" key="6">
    <source>
        <dbReference type="PIRSR" id="PIRSR017269-1"/>
    </source>
</evidence>
<dbReference type="PROSITE" id="PS51620">
    <property type="entry name" value="SAM_TRM61"/>
    <property type="match status" value="1"/>
</dbReference>
<feature type="binding site" evidence="6">
    <location>
        <begin position="108"/>
        <end position="111"/>
    </location>
    <ligand>
        <name>S-adenosyl-L-methionine</name>
        <dbReference type="ChEBI" id="CHEBI:59789"/>
    </ligand>
</feature>
<dbReference type="InterPro" id="IPR014816">
    <property type="entry name" value="tRNA_MeTrfase_Gcd14"/>
</dbReference>
<dbReference type="InterPro" id="IPR049470">
    <property type="entry name" value="TRM61_C"/>
</dbReference>
<evidence type="ECO:0000256" key="5">
    <source>
        <dbReference type="PIRNR" id="PIRNR017269"/>
    </source>
</evidence>
<dbReference type="PIRSF" id="PIRSF017269">
    <property type="entry name" value="GCD14"/>
    <property type="match status" value="1"/>
</dbReference>
<dbReference type="Gene3D" id="3.40.50.150">
    <property type="entry name" value="Vaccinia Virus protein VP39"/>
    <property type="match status" value="1"/>
</dbReference>
<dbReference type="PANTHER" id="PTHR12133:SF1">
    <property type="entry name" value="TRNA (ADENINE(58)-N(1))-METHYLTRANSFERASE, MITOCHONDRIAL"/>
    <property type="match status" value="1"/>
</dbReference>
<organism evidence="8 9">
    <name type="scientific">Ilumatobacter coccineus</name>
    <dbReference type="NCBI Taxonomy" id="467094"/>
    <lineage>
        <taxon>Bacteria</taxon>
        <taxon>Bacillati</taxon>
        <taxon>Actinomycetota</taxon>
        <taxon>Acidimicrobiia</taxon>
        <taxon>Acidimicrobiales</taxon>
        <taxon>Ilumatobacteraceae</taxon>
        <taxon>Ilumatobacter</taxon>
    </lineage>
</organism>
<name>A0A2G6KG40_9ACTN</name>
<keyword evidence="2 5" id="KW-0808">Transferase</keyword>
<sequence>MMKPLQPGERVMLLDSKKRRYLLTLAEGAEFHTHAGFVPHDSIIGGSEGMIALSTKGAEYTVLRPTLEDYVLEMPRGAQVIYPKDLAPICLLADIGPGMRVFETGVGSGALSTTMLRWGAEIVGYELREDFANRARHNVAEFLGDDALDHYDVHLADSYEGIDPAHGPFDRAVLDLPEPWRVIPHLEQVLEPGGVCVAYTPSIVQATQVREALTGRWIDARTIEVLHRGWHIHQAAVRPDHRMVAHTAFLTVARFLGSGQKAMRVDPKVERLRR</sequence>